<name>A0A1W0X0N4_HYPEX</name>
<reference evidence="2" key="1">
    <citation type="submission" date="2017-01" db="EMBL/GenBank/DDBJ databases">
        <title>Comparative genomics of anhydrobiosis in the tardigrade Hypsibius dujardini.</title>
        <authorList>
            <person name="Yoshida Y."/>
            <person name="Koutsovoulos G."/>
            <person name="Laetsch D."/>
            <person name="Stevens L."/>
            <person name="Kumar S."/>
            <person name="Horikawa D."/>
            <person name="Ishino K."/>
            <person name="Komine S."/>
            <person name="Tomita M."/>
            <person name="Blaxter M."/>
            <person name="Arakawa K."/>
        </authorList>
    </citation>
    <scope>NUCLEOTIDE SEQUENCE [LARGE SCALE GENOMIC DNA]</scope>
    <source>
        <strain evidence="2">Z151</strain>
    </source>
</reference>
<comment type="caution">
    <text evidence="1">The sequence shown here is derived from an EMBL/GenBank/DDBJ whole genome shotgun (WGS) entry which is preliminary data.</text>
</comment>
<protein>
    <submittedName>
        <fullName evidence="1">Uncharacterized protein</fullName>
    </submittedName>
</protein>
<evidence type="ECO:0000313" key="2">
    <source>
        <dbReference type="Proteomes" id="UP000192578"/>
    </source>
</evidence>
<organism evidence="1 2">
    <name type="scientific">Hypsibius exemplaris</name>
    <name type="common">Freshwater tardigrade</name>
    <dbReference type="NCBI Taxonomy" id="2072580"/>
    <lineage>
        <taxon>Eukaryota</taxon>
        <taxon>Metazoa</taxon>
        <taxon>Ecdysozoa</taxon>
        <taxon>Tardigrada</taxon>
        <taxon>Eutardigrada</taxon>
        <taxon>Parachela</taxon>
        <taxon>Hypsibioidea</taxon>
        <taxon>Hypsibiidae</taxon>
        <taxon>Hypsibius</taxon>
    </lineage>
</organism>
<dbReference type="EMBL" id="MTYJ01000026">
    <property type="protein sequence ID" value="OQV20993.1"/>
    <property type="molecule type" value="Genomic_DNA"/>
</dbReference>
<proteinExistence type="predicted"/>
<evidence type="ECO:0000313" key="1">
    <source>
        <dbReference type="EMBL" id="OQV20993.1"/>
    </source>
</evidence>
<dbReference type="AlphaFoldDB" id="A0A1W0X0N4"/>
<accession>A0A1W0X0N4</accession>
<dbReference type="Proteomes" id="UP000192578">
    <property type="component" value="Unassembled WGS sequence"/>
</dbReference>
<keyword evidence="2" id="KW-1185">Reference proteome</keyword>
<sequence>MSASPFLDFARSYVFCGDIAAARPLANLHNHQSYHHNHKSKDNQRPDQFMMFSTTYFSQAMGKRVTLFLLPVFLLTASVARPTDASFIKLYPAFAPLADMESSTSVPLITSTSPYRIRASLSGLKLEQAPAPFPAKIRWLIRSTRPTCQTFGDCRKYLRQVHIENIRRMSKIGRRSEHPRIASLGLY</sequence>
<gene>
    <name evidence="1" type="ORF">BV898_05068</name>
</gene>